<proteinExistence type="predicted"/>
<reference evidence="1" key="1">
    <citation type="submission" date="2020-05" db="EMBL/GenBank/DDBJ databases">
        <title>Large-scale comparative analyses of tick genomes elucidate their genetic diversity and vector capacities.</title>
        <authorList>
            <person name="Jia N."/>
            <person name="Wang J."/>
            <person name="Shi W."/>
            <person name="Du L."/>
            <person name="Sun Y."/>
            <person name="Zhan W."/>
            <person name="Jiang J."/>
            <person name="Wang Q."/>
            <person name="Zhang B."/>
            <person name="Ji P."/>
            <person name="Sakyi L.B."/>
            <person name="Cui X."/>
            <person name="Yuan T."/>
            <person name="Jiang B."/>
            <person name="Yang W."/>
            <person name="Lam T.T.-Y."/>
            <person name="Chang Q."/>
            <person name="Ding S."/>
            <person name="Wang X."/>
            <person name="Zhu J."/>
            <person name="Ruan X."/>
            <person name="Zhao L."/>
            <person name="Wei J."/>
            <person name="Que T."/>
            <person name="Du C."/>
            <person name="Cheng J."/>
            <person name="Dai P."/>
            <person name="Han X."/>
            <person name="Huang E."/>
            <person name="Gao Y."/>
            <person name="Liu J."/>
            <person name="Shao H."/>
            <person name="Ye R."/>
            <person name="Li L."/>
            <person name="Wei W."/>
            <person name="Wang X."/>
            <person name="Wang C."/>
            <person name="Yang T."/>
            <person name="Huo Q."/>
            <person name="Li W."/>
            <person name="Guo W."/>
            <person name="Chen H."/>
            <person name="Zhou L."/>
            <person name="Ni X."/>
            <person name="Tian J."/>
            <person name="Zhou Y."/>
            <person name="Sheng Y."/>
            <person name="Liu T."/>
            <person name="Pan Y."/>
            <person name="Xia L."/>
            <person name="Li J."/>
            <person name="Zhao F."/>
            <person name="Cao W."/>
        </authorList>
    </citation>
    <scope>NUCLEOTIDE SEQUENCE</scope>
    <source>
        <strain evidence="1">Hyas-2018</strain>
    </source>
</reference>
<dbReference type="Proteomes" id="UP000821845">
    <property type="component" value="Chromosome 1"/>
</dbReference>
<sequence>MEDPTSSAATGSPRARQGDHDGVLCDQVSDEELCSKAAAHFLRASGSDPFQDGEEDDAVYGREFLLPKKADEWARGDALANLVFELRADDELFGGAERLLCVRDLFETGKEEDAKEPSEEPPPAAAFSSGKA</sequence>
<evidence type="ECO:0000313" key="2">
    <source>
        <dbReference type="Proteomes" id="UP000821845"/>
    </source>
</evidence>
<evidence type="ECO:0000313" key="1">
    <source>
        <dbReference type="EMBL" id="KAH6947934.1"/>
    </source>
</evidence>
<protein>
    <submittedName>
        <fullName evidence="1">Uncharacterized protein</fullName>
    </submittedName>
</protein>
<keyword evidence="2" id="KW-1185">Reference proteome</keyword>
<organism evidence="1 2">
    <name type="scientific">Hyalomma asiaticum</name>
    <name type="common">Tick</name>
    <dbReference type="NCBI Taxonomy" id="266040"/>
    <lineage>
        <taxon>Eukaryota</taxon>
        <taxon>Metazoa</taxon>
        <taxon>Ecdysozoa</taxon>
        <taxon>Arthropoda</taxon>
        <taxon>Chelicerata</taxon>
        <taxon>Arachnida</taxon>
        <taxon>Acari</taxon>
        <taxon>Parasitiformes</taxon>
        <taxon>Ixodida</taxon>
        <taxon>Ixodoidea</taxon>
        <taxon>Ixodidae</taxon>
        <taxon>Hyalomminae</taxon>
        <taxon>Hyalomma</taxon>
    </lineage>
</organism>
<comment type="caution">
    <text evidence="1">The sequence shown here is derived from an EMBL/GenBank/DDBJ whole genome shotgun (WGS) entry which is preliminary data.</text>
</comment>
<accession>A0ACB7TSR2</accession>
<dbReference type="EMBL" id="CM023481">
    <property type="protein sequence ID" value="KAH6947934.1"/>
    <property type="molecule type" value="Genomic_DNA"/>
</dbReference>
<name>A0ACB7TSR2_HYAAI</name>
<gene>
    <name evidence="1" type="ORF">HPB50_022110</name>
</gene>